<feature type="binding site" evidence="3 5">
    <location>
        <position position="40"/>
    </location>
    <ligand>
        <name>substrate</name>
    </ligand>
</feature>
<evidence type="ECO:0000259" key="6">
    <source>
        <dbReference type="SMART" id="SM01001"/>
    </source>
</evidence>
<dbReference type="GO" id="GO:0006189">
    <property type="term" value="P:'de novo' IMP biosynthetic process"/>
    <property type="evidence" value="ECO:0007669"/>
    <property type="project" value="UniProtKB-UniRule"/>
</dbReference>
<dbReference type="SUPFAM" id="SSF52255">
    <property type="entry name" value="N5-CAIR mutase (phosphoribosylaminoimidazole carboxylase, PurE)"/>
    <property type="match status" value="1"/>
</dbReference>
<proteinExistence type="inferred from homology"/>
<dbReference type="EC" id="5.4.99.18" evidence="3 4"/>
<dbReference type="PIRSF" id="PIRSF001338">
    <property type="entry name" value="AIR_carboxylase"/>
    <property type="match status" value="1"/>
</dbReference>
<evidence type="ECO:0000256" key="2">
    <source>
        <dbReference type="ARBA" id="ARBA00023235"/>
    </source>
</evidence>
<dbReference type="InterPro" id="IPR033747">
    <property type="entry name" value="PurE_ClassI"/>
</dbReference>
<dbReference type="AlphaFoldDB" id="A0A7S7LVU0"/>
<dbReference type="RefSeq" id="WP_194370113.1">
    <property type="nucleotide sequence ID" value="NZ_CP054492.1"/>
</dbReference>
<keyword evidence="7" id="KW-0456">Lyase</keyword>
<dbReference type="Proteomes" id="UP000593994">
    <property type="component" value="Chromosome"/>
</dbReference>
<evidence type="ECO:0000313" key="7">
    <source>
        <dbReference type="EMBL" id="QOY52252.1"/>
    </source>
</evidence>
<comment type="catalytic activity">
    <reaction evidence="3 4">
        <text>5-carboxyamino-1-(5-phospho-D-ribosyl)imidazole + H(+) = 5-amino-1-(5-phospho-D-ribosyl)imidazole-4-carboxylate</text>
        <dbReference type="Rhea" id="RHEA:13193"/>
        <dbReference type="ChEBI" id="CHEBI:15378"/>
        <dbReference type="ChEBI" id="CHEBI:58730"/>
        <dbReference type="ChEBI" id="CHEBI:77657"/>
        <dbReference type="EC" id="5.4.99.18"/>
    </reaction>
</comment>
<dbReference type="UniPathway" id="UPA00074">
    <property type="reaction ID" value="UER00943"/>
</dbReference>
<evidence type="ECO:0000313" key="8">
    <source>
        <dbReference type="Proteomes" id="UP000593994"/>
    </source>
</evidence>
<dbReference type="SMART" id="SM01001">
    <property type="entry name" value="AIRC"/>
    <property type="match status" value="1"/>
</dbReference>
<name>A0A7S7LVU0_9BACT</name>
<feature type="binding site" evidence="3 5">
    <location>
        <position position="13"/>
    </location>
    <ligand>
        <name>substrate</name>
    </ligand>
</feature>
<dbReference type="GO" id="GO:0016829">
    <property type="term" value="F:lyase activity"/>
    <property type="evidence" value="ECO:0007669"/>
    <property type="project" value="UniProtKB-KW"/>
</dbReference>
<dbReference type="KEGG" id="sbal:HUE88_00705"/>
<organism evidence="7 8">
    <name type="scientific">Candidatus Sulfurimonas baltica</name>
    <dbReference type="NCBI Taxonomy" id="2740404"/>
    <lineage>
        <taxon>Bacteria</taxon>
        <taxon>Pseudomonadati</taxon>
        <taxon>Campylobacterota</taxon>
        <taxon>Epsilonproteobacteria</taxon>
        <taxon>Campylobacterales</taxon>
        <taxon>Sulfurimonadaceae</taxon>
        <taxon>Sulfurimonas</taxon>
    </lineage>
</organism>
<reference evidence="7 8" key="1">
    <citation type="submission" date="2020-05" db="EMBL/GenBank/DDBJ databases">
        <title>Sulfurimonas marisnigri, sp. nov., and Sulfurimonas baltica, sp. nov., manganese oxide reducing chemolithoautotrophs of the class Epsilonproteobacteria isolated from the pelagic redoxclines of the Black and Baltic Seas and emended description of the genus Sulfurimonas.</title>
        <authorList>
            <person name="Henkel J.V."/>
            <person name="Laudan C."/>
            <person name="Werner J."/>
            <person name="Neu T."/>
            <person name="Plewe S."/>
            <person name="Sproer C."/>
            <person name="Bunk B."/>
            <person name="Schulz-Vogt H.N."/>
        </authorList>
    </citation>
    <scope>NUCLEOTIDE SEQUENCE [LARGE SCALE GENOMIC DNA]</scope>
    <source>
        <strain evidence="7 8">GD2</strain>
    </source>
</reference>
<evidence type="ECO:0000256" key="5">
    <source>
        <dbReference type="PIRSR" id="PIRSR001338-1"/>
    </source>
</evidence>
<accession>A0A7S7LVU0</accession>
<sequence length="166" mass="17379">MKFVSIVMGSKSDYEVMKSCSQTLESFGVRFEMIVSSAHRSPARTAEYIESAEKKGAQVFIAAAGMAAHLAGVLSSKTVKPIIGVPMSASALGGIDALLSTVQMPAGMPVATVAIGKAGAINSAYLAMQILALNNEELASKLKEDRVTKAKNVEKDSSEIETIIAV</sequence>
<dbReference type="Gene3D" id="3.40.50.1970">
    <property type="match status" value="1"/>
</dbReference>
<evidence type="ECO:0000256" key="1">
    <source>
        <dbReference type="ARBA" id="ARBA00022755"/>
    </source>
</evidence>
<dbReference type="PANTHER" id="PTHR23046:SF2">
    <property type="entry name" value="PHOSPHORIBOSYLAMINOIMIDAZOLE CARBOXYLASE"/>
    <property type="match status" value="1"/>
</dbReference>
<keyword evidence="2 3" id="KW-0413">Isomerase</keyword>
<protein>
    <recommendedName>
        <fullName evidence="3 4">N5-carboxyaminoimidazole ribonucleotide mutase</fullName>
        <shortName evidence="3 4">N5-CAIR mutase</shortName>
        <ecNumber evidence="3 4">5.4.99.18</ecNumber>
    </recommendedName>
    <alternativeName>
        <fullName evidence="3">5-(carboxyamino)imidazole ribonucleotide mutase</fullName>
    </alternativeName>
</protein>
<comment type="function">
    <text evidence="3 4">Catalyzes the conversion of N5-carboxyaminoimidazole ribonucleotide (N5-CAIR) to 4-carboxy-5-aminoimidazole ribonucleotide (CAIR).</text>
</comment>
<gene>
    <name evidence="3 7" type="primary">purE</name>
    <name evidence="7" type="ORF">HUE88_00705</name>
</gene>
<comment type="pathway">
    <text evidence="3 4">Purine metabolism; IMP biosynthesis via de novo pathway; 5-amino-1-(5-phospho-D-ribosyl)imidazole-4-carboxylate from 5-amino-1-(5-phospho-D-ribosyl)imidazole (N5-CAIR route): step 2/2.</text>
</comment>
<feature type="domain" description="PurE" evidence="6">
    <location>
        <begin position="2"/>
        <end position="153"/>
    </location>
</feature>
<keyword evidence="1 3" id="KW-0658">Purine biosynthesis</keyword>
<dbReference type="HAMAP" id="MF_01929">
    <property type="entry name" value="PurE_classI"/>
    <property type="match status" value="1"/>
</dbReference>
<dbReference type="EMBL" id="CP054492">
    <property type="protein sequence ID" value="QOY52252.1"/>
    <property type="molecule type" value="Genomic_DNA"/>
</dbReference>
<comment type="similarity">
    <text evidence="3">Belongs to the AIR carboxylase family. Class I subfamily.</text>
</comment>
<dbReference type="NCBIfam" id="TIGR01162">
    <property type="entry name" value="purE"/>
    <property type="match status" value="1"/>
</dbReference>
<dbReference type="InterPro" id="IPR024694">
    <property type="entry name" value="PurE_prokaryotes"/>
</dbReference>
<dbReference type="GO" id="GO:0034023">
    <property type="term" value="F:5-(carboxyamino)imidazole ribonucleotide mutase activity"/>
    <property type="evidence" value="ECO:0007669"/>
    <property type="project" value="UniProtKB-UniRule"/>
</dbReference>
<evidence type="ECO:0000256" key="3">
    <source>
        <dbReference type="HAMAP-Rule" id="MF_01929"/>
    </source>
</evidence>
<dbReference type="InterPro" id="IPR000031">
    <property type="entry name" value="PurE_dom"/>
</dbReference>
<keyword evidence="8" id="KW-1185">Reference proteome</keyword>
<feature type="binding site" evidence="3 5">
    <location>
        <position position="10"/>
    </location>
    <ligand>
        <name>substrate</name>
    </ligand>
</feature>
<evidence type="ECO:0000256" key="4">
    <source>
        <dbReference type="PIRNR" id="PIRNR001338"/>
    </source>
</evidence>
<dbReference type="PANTHER" id="PTHR23046">
    <property type="entry name" value="PHOSPHORIBOSYLAMINOIMIDAZOLE CARBOXYLASE CATALYTIC SUBUNIT"/>
    <property type="match status" value="1"/>
</dbReference>
<dbReference type="Pfam" id="PF00731">
    <property type="entry name" value="AIRC"/>
    <property type="match status" value="1"/>
</dbReference>